<feature type="region of interest" description="Disordered" evidence="1">
    <location>
        <begin position="50"/>
        <end position="75"/>
    </location>
</feature>
<dbReference type="EMBL" id="JADBEF010000001">
    <property type="protein sequence ID" value="MBE1563209.1"/>
    <property type="molecule type" value="Genomic_DNA"/>
</dbReference>
<reference evidence="2 3" key="1">
    <citation type="submission" date="2020-10" db="EMBL/GenBank/DDBJ databases">
        <title>Sequencing the genomes of 1000 actinobacteria strains.</title>
        <authorList>
            <person name="Klenk H.-P."/>
        </authorList>
    </citation>
    <scope>NUCLEOTIDE SEQUENCE [LARGE SCALE GENOMIC DNA]</scope>
    <source>
        <strain evidence="2 3">DSM 43748</strain>
    </source>
</reference>
<evidence type="ECO:0000313" key="3">
    <source>
        <dbReference type="Proteomes" id="UP000661607"/>
    </source>
</evidence>
<organism evidence="2 3">
    <name type="scientific">Nonomuraea africana</name>
    <dbReference type="NCBI Taxonomy" id="46171"/>
    <lineage>
        <taxon>Bacteria</taxon>
        <taxon>Bacillati</taxon>
        <taxon>Actinomycetota</taxon>
        <taxon>Actinomycetes</taxon>
        <taxon>Streptosporangiales</taxon>
        <taxon>Streptosporangiaceae</taxon>
        <taxon>Nonomuraea</taxon>
    </lineage>
</organism>
<evidence type="ECO:0000313" key="2">
    <source>
        <dbReference type="EMBL" id="MBE1563209.1"/>
    </source>
</evidence>
<dbReference type="Proteomes" id="UP000661607">
    <property type="component" value="Unassembled WGS sequence"/>
</dbReference>
<accession>A0ABR9KMG6</accession>
<evidence type="ECO:0000256" key="1">
    <source>
        <dbReference type="SAM" id="MobiDB-lite"/>
    </source>
</evidence>
<comment type="caution">
    <text evidence="2">The sequence shown here is derived from an EMBL/GenBank/DDBJ whole genome shotgun (WGS) entry which is preliminary data.</text>
</comment>
<proteinExistence type="predicted"/>
<keyword evidence="3" id="KW-1185">Reference proteome</keyword>
<name>A0ABR9KMG6_9ACTN</name>
<gene>
    <name evidence="2" type="ORF">H4W81_005988</name>
</gene>
<feature type="compositionally biased region" description="Basic and acidic residues" evidence="1">
    <location>
        <begin position="50"/>
        <end position="63"/>
    </location>
</feature>
<sequence length="75" mass="8990">MSDQPYEVSLDMGDDVQESWIALYRDRYPERHHIDEIDDEANRGIFHWMNEEDKRETDAHPDPLEEPTSCIEEQL</sequence>
<dbReference type="RefSeq" id="WP_192777827.1">
    <property type="nucleotide sequence ID" value="NZ_BAAASY010000006.1"/>
</dbReference>
<protein>
    <submittedName>
        <fullName evidence="2">Uncharacterized protein</fullName>
    </submittedName>
</protein>